<dbReference type="Proteomes" id="UP000256345">
    <property type="component" value="Unassembled WGS sequence"/>
</dbReference>
<proteinExistence type="predicted"/>
<sequence>MVDELVRTLGLAPHPEGGFYRETWRSTVPVETQRGTRSVGTAIYYLLPRGTFAAWHRVSSDELWHFYDGHPLTMYLLDERGHLETVTLGRDVARGERPQVLVPAGVLQAALPRGEYTLCGCTVAPGFDFADWEMPRGEELAARHPEHAELFRQLSHSSA</sequence>
<evidence type="ECO:0000313" key="2">
    <source>
        <dbReference type="EMBL" id="AKJ02557.1"/>
    </source>
</evidence>
<evidence type="ECO:0000313" key="4">
    <source>
        <dbReference type="Proteomes" id="UP000035579"/>
    </source>
</evidence>
<dbReference type="InterPro" id="IPR009327">
    <property type="entry name" value="Cupin_DUF985"/>
</dbReference>
<dbReference type="CDD" id="cd06121">
    <property type="entry name" value="cupin_YML079wp"/>
    <property type="match status" value="1"/>
</dbReference>
<dbReference type="InterPro" id="IPR039935">
    <property type="entry name" value="YML079W-like"/>
</dbReference>
<feature type="domain" description="DUF985" evidence="1">
    <location>
        <begin position="4"/>
        <end position="134"/>
    </location>
</feature>
<keyword evidence="5" id="KW-1185">Reference proteome</keyword>
<protein>
    <recommendedName>
        <fullName evidence="1">DUF985 domain-containing protein</fullName>
    </recommendedName>
</protein>
<dbReference type="SUPFAM" id="SSF51182">
    <property type="entry name" value="RmlC-like cupins"/>
    <property type="match status" value="1"/>
</dbReference>
<name>A0AAC8Q7P4_9BACT</name>
<reference evidence="3 5" key="2">
    <citation type="submission" date="2018-08" db="EMBL/GenBank/DDBJ databases">
        <title>Genomic Encyclopedia of Archaeal and Bacterial Type Strains, Phase II (KMG-II): from individual species to whole genera.</title>
        <authorList>
            <person name="Goeker M."/>
        </authorList>
    </citation>
    <scope>NUCLEOTIDE SEQUENCE [LARGE SCALE GENOMIC DNA]</scope>
    <source>
        <strain evidence="3 5">DSM 2261</strain>
    </source>
</reference>
<dbReference type="Pfam" id="PF06172">
    <property type="entry name" value="Cupin_5"/>
    <property type="match status" value="1"/>
</dbReference>
<evidence type="ECO:0000313" key="5">
    <source>
        <dbReference type="Proteomes" id="UP000256345"/>
    </source>
</evidence>
<gene>
    <name evidence="2" type="ORF">AA314_04183</name>
    <name evidence="3" type="ORF">ATI61_10855</name>
</gene>
<accession>A0AAC8Q7P4</accession>
<dbReference type="AlphaFoldDB" id="A0AAC8Q7P4"/>
<dbReference type="RefSeq" id="WP_047856845.1">
    <property type="nucleotide sequence ID" value="NZ_CP011509.1"/>
</dbReference>
<dbReference type="EMBL" id="QUMU01000008">
    <property type="protein sequence ID" value="REG28522.1"/>
    <property type="molecule type" value="Genomic_DNA"/>
</dbReference>
<dbReference type="PANTHER" id="PTHR33387">
    <property type="entry name" value="RMLC-LIKE JELLY ROLL FOLD PROTEIN"/>
    <property type="match status" value="1"/>
</dbReference>
<evidence type="ECO:0000259" key="1">
    <source>
        <dbReference type="Pfam" id="PF06172"/>
    </source>
</evidence>
<dbReference type="Gene3D" id="2.60.120.10">
    <property type="entry name" value="Jelly Rolls"/>
    <property type="match status" value="1"/>
</dbReference>
<dbReference type="InterPro" id="IPR011051">
    <property type="entry name" value="RmlC_Cupin_sf"/>
</dbReference>
<dbReference type="EMBL" id="CP011509">
    <property type="protein sequence ID" value="AKJ02557.1"/>
    <property type="molecule type" value="Genomic_DNA"/>
</dbReference>
<reference evidence="2 4" key="1">
    <citation type="submission" date="2015-05" db="EMBL/GenBank/DDBJ databases">
        <title>Genome assembly of Archangium gephyra DSM 2261.</title>
        <authorList>
            <person name="Sharma G."/>
            <person name="Subramanian S."/>
        </authorList>
    </citation>
    <scope>NUCLEOTIDE SEQUENCE [LARGE SCALE GENOMIC DNA]</scope>
    <source>
        <strain evidence="2 4">DSM 2261</strain>
    </source>
</reference>
<dbReference type="Proteomes" id="UP000035579">
    <property type="component" value="Chromosome"/>
</dbReference>
<dbReference type="KEGG" id="age:AA314_04183"/>
<evidence type="ECO:0000313" key="3">
    <source>
        <dbReference type="EMBL" id="REG28522.1"/>
    </source>
</evidence>
<organism evidence="2 4">
    <name type="scientific">Archangium gephyra</name>
    <dbReference type="NCBI Taxonomy" id="48"/>
    <lineage>
        <taxon>Bacteria</taxon>
        <taxon>Pseudomonadati</taxon>
        <taxon>Myxococcota</taxon>
        <taxon>Myxococcia</taxon>
        <taxon>Myxococcales</taxon>
        <taxon>Cystobacterineae</taxon>
        <taxon>Archangiaceae</taxon>
        <taxon>Archangium</taxon>
    </lineage>
</organism>
<dbReference type="PANTHER" id="PTHR33387:SF3">
    <property type="entry name" value="DUF985 DOMAIN-CONTAINING PROTEIN"/>
    <property type="match status" value="1"/>
</dbReference>
<dbReference type="InterPro" id="IPR014710">
    <property type="entry name" value="RmlC-like_jellyroll"/>
</dbReference>